<feature type="transmembrane region" description="Helical" evidence="7">
    <location>
        <begin position="7"/>
        <end position="25"/>
    </location>
</feature>
<dbReference type="InterPro" id="IPR051907">
    <property type="entry name" value="DoxX-like_oxidoreductase"/>
</dbReference>
<evidence type="ECO:0000313" key="9">
    <source>
        <dbReference type="Proteomes" id="UP000550714"/>
    </source>
</evidence>
<protein>
    <submittedName>
        <fullName evidence="8">Putative oxidoreductase</fullName>
    </submittedName>
</protein>
<dbReference type="InterPro" id="IPR032808">
    <property type="entry name" value="DoxX"/>
</dbReference>
<proteinExistence type="inferred from homology"/>
<keyword evidence="4 7" id="KW-0812">Transmembrane</keyword>
<comment type="caution">
    <text evidence="8">The sequence shown here is derived from an EMBL/GenBank/DDBJ whole genome shotgun (WGS) entry which is preliminary data.</text>
</comment>
<feature type="transmembrane region" description="Helical" evidence="7">
    <location>
        <begin position="45"/>
        <end position="67"/>
    </location>
</feature>
<keyword evidence="6 7" id="KW-0472">Membrane</keyword>
<feature type="transmembrane region" description="Helical" evidence="7">
    <location>
        <begin position="104"/>
        <end position="124"/>
    </location>
</feature>
<name>A0A839S458_9PSEU</name>
<keyword evidence="3" id="KW-1003">Cell membrane</keyword>
<dbReference type="GO" id="GO:0005886">
    <property type="term" value="C:plasma membrane"/>
    <property type="evidence" value="ECO:0007669"/>
    <property type="project" value="UniProtKB-SubCell"/>
</dbReference>
<keyword evidence="9" id="KW-1185">Reference proteome</keyword>
<dbReference type="EMBL" id="JACHWU010000005">
    <property type="protein sequence ID" value="MBB3052861.1"/>
    <property type="molecule type" value="Genomic_DNA"/>
</dbReference>
<evidence type="ECO:0000313" key="8">
    <source>
        <dbReference type="EMBL" id="MBB3052861.1"/>
    </source>
</evidence>
<evidence type="ECO:0000256" key="3">
    <source>
        <dbReference type="ARBA" id="ARBA00022475"/>
    </source>
</evidence>
<organism evidence="8 9">
    <name type="scientific">Prauserella isguenensis</name>
    <dbReference type="NCBI Taxonomy" id="1470180"/>
    <lineage>
        <taxon>Bacteria</taxon>
        <taxon>Bacillati</taxon>
        <taxon>Actinomycetota</taxon>
        <taxon>Actinomycetes</taxon>
        <taxon>Pseudonocardiales</taxon>
        <taxon>Pseudonocardiaceae</taxon>
        <taxon>Prauserella</taxon>
    </lineage>
</organism>
<reference evidence="8 9" key="1">
    <citation type="submission" date="2020-08" db="EMBL/GenBank/DDBJ databases">
        <title>Genomic Encyclopedia of Type Strains, Phase III (KMG-III): the genomes of soil and plant-associated and newly described type strains.</title>
        <authorList>
            <person name="Whitman W."/>
        </authorList>
    </citation>
    <scope>NUCLEOTIDE SEQUENCE [LARGE SCALE GENOMIC DNA]</scope>
    <source>
        <strain evidence="8 9">CECT 8577</strain>
    </source>
</reference>
<evidence type="ECO:0000256" key="2">
    <source>
        <dbReference type="ARBA" id="ARBA00006679"/>
    </source>
</evidence>
<keyword evidence="5 7" id="KW-1133">Transmembrane helix</keyword>
<dbReference type="RefSeq" id="WP_183657841.1">
    <property type="nucleotide sequence ID" value="NZ_JACHWU010000005.1"/>
</dbReference>
<sequence length="142" mass="14530">MYGRIQDVAALIGRIAIGVVFLVHGLEKWNAGIDATAQMFEAVGIPLPTVAAIFVIAVEVVGALLFIVGFATPLVGVGFAVVGIGATFAVHLDAGLTGEGGYELVLVLGLAGLALGVNSGRLALDHLLVGRRRSDRTAEPVS</sequence>
<feature type="transmembrane region" description="Helical" evidence="7">
    <location>
        <begin position="74"/>
        <end position="92"/>
    </location>
</feature>
<gene>
    <name evidence="8" type="ORF">FHS23_003902</name>
</gene>
<evidence type="ECO:0000256" key="1">
    <source>
        <dbReference type="ARBA" id="ARBA00004651"/>
    </source>
</evidence>
<evidence type="ECO:0000256" key="4">
    <source>
        <dbReference type="ARBA" id="ARBA00022692"/>
    </source>
</evidence>
<dbReference type="AlphaFoldDB" id="A0A839S458"/>
<evidence type="ECO:0000256" key="7">
    <source>
        <dbReference type="SAM" id="Phobius"/>
    </source>
</evidence>
<accession>A0A839S458</accession>
<comment type="similarity">
    <text evidence="2">Belongs to the DoxX family.</text>
</comment>
<dbReference type="Proteomes" id="UP000550714">
    <property type="component" value="Unassembled WGS sequence"/>
</dbReference>
<dbReference type="Pfam" id="PF07681">
    <property type="entry name" value="DoxX"/>
    <property type="match status" value="1"/>
</dbReference>
<dbReference type="PANTHER" id="PTHR33452">
    <property type="entry name" value="OXIDOREDUCTASE CATD-RELATED"/>
    <property type="match status" value="1"/>
</dbReference>
<evidence type="ECO:0000256" key="5">
    <source>
        <dbReference type="ARBA" id="ARBA00022989"/>
    </source>
</evidence>
<dbReference type="PANTHER" id="PTHR33452:SF1">
    <property type="entry name" value="INNER MEMBRANE PROTEIN YPHA-RELATED"/>
    <property type="match status" value="1"/>
</dbReference>
<evidence type="ECO:0000256" key="6">
    <source>
        <dbReference type="ARBA" id="ARBA00023136"/>
    </source>
</evidence>
<comment type="subcellular location">
    <subcellularLocation>
        <location evidence="1">Cell membrane</location>
        <topology evidence="1">Multi-pass membrane protein</topology>
    </subcellularLocation>
</comment>